<sequence length="374" mass="40414">MTALSPTLLTALLEAERALGRLAEACQPADRRRRLWADAARREACAAARLDGIAVDTTDFLIATVNPDLVPTAGRPNAQSVHALWQGALFAQGVVTAPERRIDPARKAAGGAAAEAWRAVAALERGLDGGNDPELPDMDRDAPAPEPSEPWTLGWIEACWRVLQTGVSGRDPARLALSLQREGEATALLARLDGAAQAPALLGGVGLLAELLRPQPDLRTPAWLVPPARLLGALAVARSCRLPGLWLPLSTALWTDRSTAAIAARGDAEEWAVWLADAVAETARRERQRLAALEQAAQSWRRRIGSRRSNSRLPEVMDGLFDQPAFTVRRIQKRLGTTFRGAQLLVDELIEAGILREVTNRALDRVFVAVDLMP</sequence>
<evidence type="ECO:0000256" key="1">
    <source>
        <dbReference type="SAM" id="Coils"/>
    </source>
</evidence>
<protein>
    <recommendedName>
        <fullName evidence="5">DUF1612 domain-containing protein</fullName>
    </recommendedName>
</protein>
<organism evidence="3 4">
    <name type="scientific">Azospirillum doebereinerae</name>
    <dbReference type="NCBI Taxonomy" id="92933"/>
    <lineage>
        <taxon>Bacteria</taxon>
        <taxon>Pseudomonadati</taxon>
        <taxon>Pseudomonadota</taxon>
        <taxon>Alphaproteobacteria</taxon>
        <taxon>Rhodospirillales</taxon>
        <taxon>Azospirillaceae</taxon>
        <taxon>Azospirillum</taxon>
    </lineage>
</organism>
<keyword evidence="1" id="KW-0175">Coiled coil</keyword>
<evidence type="ECO:0000313" key="4">
    <source>
        <dbReference type="Proteomes" id="UP000280346"/>
    </source>
</evidence>
<dbReference type="Proteomes" id="UP000280346">
    <property type="component" value="Unassembled WGS sequence"/>
</dbReference>
<evidence type="ECO:0008006" key="5">
    <source>
        <dbReference type="Google" id="ProtNLM"/>
    </source>
</evidence>
<evidence type="ECO:0000313" key="3">
    <source>
        <dbReference type="EMBL" id="RUQ62560.1"/>
    </source>
</evidence>
<feature type="region of interest" description="Disordered" evidence="2">
    <location>
        <begin position="128"/>
        <end position="147"/>
    </location>
</feature>
<dbReference type="EMBL" id="RZIJ01000037">
    <property type="protein sequence ID" value="RUQ62560.1"/>
    <property type="molecule type" value="Genomic_DNA"/>
</dbReference>
<accession>A0A433J0I5</accession>
<dbReference type="AlphaFoldDB" id="A0A433J0I5"/>
<keyword evidence="4" id="KW-1185">Reference proteome</keyword>
<reference evidence="3 4" key="1">
    <citation type="submission" date="2018-12" db="EMBL/GenBank/DDBJ databases">
        <authorList>
            <person name="Yang Y."/>
        </authorList>
    </citation>
    <scope>NUCLEOTIDE SEQUENCE [LARGE SCALE GENOMIC DNA]</scope>
    <source>
        <strain evidence="3 4">GSF71</strain>
    </source>
</reference>
<dbReference type="RefSeq" id="WP_127004347.1">
    <property type="nucleotide sequence ID" value="NZ_CP173193.1"/>
</dbReference>
<gene>
    <name evidence="3" type="ORF">EJ913_28490</name>
</gene>
<dbReference type="OrthoDB" id="7304037at2"/>
<proteinExistence type="predicted"/>
<comment type="caution">
    <text evidence="3">The sequence shown here is derived from an EMBL/GenBank/DDBJ whole genome shotgun (WGS) entry which is preliminary data.</text>
</comment>
<feature type="coiled-coil region" evidence="1">
    <location>
        <begin position="276"/>
        <end position="303"/>
    </location>
</feature>
<evidence type="ECO:0000256" key="2">
    <source>
        <dbReference type="SAM" id="MobiDB-lite"/>
    </source>
</evidence>
<name>A0A433J0I5_9PROT</name>